<dbReference type="PROSITE" id="PS50158">
    <property type="entry name" value="ZF_CCHC"/>
    <property type="match status" value="1"/>
</dbReference>
<dbReference type="PANTHER" id="PTHR34676">
    <property type="entry name" value="DUF4219 DOMAIN-CONTAINING PROTEIN-RELATED"/>
    <property type="match status" value="1"/>
</dbReference>
<keyword evidence="1" id="KW-0863">Zinc-finger</keyword>
<keyword evidence="1" id="KW-0479">Metal-binding</keyword>
<evidence type="ECO:0000313" key="3">
    <source>
        <dbReference type="EMBL" id="GEU42244.1"/>
    </source>
</evidence>
<dbReference type="PANTHER" id="PTHR34676:SF8">
    <property type="entry name" value="TRANSMEMBRANE PROTEIN"/>
    <property type="match status" value="1"/>
</dbReference>
<gene>
    <name evidence="3" type="ORF">Tci_014222</name>
</gene>
<dbReference type="InterPro" id="IPR036875">
    <property type="entry name" value="Znf_CCHC_sf"/>
</dbReference>
<dbReference type="Pfam" id="PF14223">
    <property type="entry name" value="Retrotran_gag_2"/>
    <property type="match status" value="1"/>
</dbReference>
<dbReference type="AlphaFoldDB" id="A0A6L2K2Z5"/>
<protein>
    <submittedName>
        <fullName evidence="3">Zf-CCHC domain-containing protein/UBN2 domain-containing protein</fullName>
    </submittedName>
</protein>
<feature type="domain" description="CCHC-type" evidence="2">
    <location>
        <begin position="211"/>
        <end position="228"/>
    </location>
</feature>
<dbReference type="GO" id="GO:0003676">
    <property type="term" value="F:nucleic acid binding"/>
    <property type="evidence" value="ECO:0007669"/>
    <property type="project" value="InterPro"/>
</dbReference>
<evidence type="ECO:0000256" key="1">
    <source>
        <dbReference type="PROSITE-ProRule" id="PRU00047"/>
    </source>
</evidence>
<comment type="caution">
    <text evidence="3">The sequence shown here is derived from an EMBL/GenBank/DDBJ whole genome shotgun (WGS) entry which is preliminary data.</text>
</comment>
<dbReference type="EMBL" id="BKCJ010001545">
    <property type="protein sequence ID" value="GEU42244.1"/>
    <property type="molecule type" value="Genomic_DNA"/>
</dbReference>
<proteinExistence type="predicted"/>
<name>A0A6L2K2Z5_TANCI</name>
<dbReference type="SUPFAM" id="SSF57756">
    <property type="entry name" value="Retrovirus zinc finger-like domains"/>
    <property type="match status" value="1"/>
</dbReference>
<sequence length="262" mass="30470">MVIYNALPRKEYERIFMCNMAKEIWKTLLITHQGNNQVKDNKIDLLVQQCEQFVISKDESIDSVFARFNTIITSLKALDEGYSSKNYIRKLLRALHPKWRAKITMIEESKDLTSLSLDELIGNLKVNEIIIKKDSEIVKAKGERKSLVLMAKKESSDEECLTSGSEDEEYAMAVRDLKKFFKKRGRFVRQPRNDKKTFQRSHDDKNGKGDRKCFRCGDPNHLIGECPKPPKDKYQRAFVGDYWSDSDEEDDEKVKDETCLIA</sequence>
<dbReference type="Gene3D" id="4.10.60.10">
    <property type="entry name" value="Zinc finger, CCHC-type"/>
    <property type="match status" value="1"/>
</dbReference>
<accession>A0A6L2K2Z5</accession>
<organism evidence="3">
    <name type="scientific">Tanacetum cinerariifolium</name>
    <name type="common">Dalmatian daisy</name>
    <name type="synonym">Chrysanthemum cinerariifolium</name>
    <dbReference type="NCBI Taxonomy" id="118510"/>
    <lineage>
        <taxon>Eukaryota</taxon>
        <taxon>Viridiplantae</taxon>
        <taxon>Streptophyta</taxon>
        <taxon>Embryophyta</taxon>
        <taxon>Tracheophyta</taxon>
        <taxon>Spermatophyta</taxon>
        <taxon>Magnoliopsida</taxon>
        <taxon>eudicotyledons</taxon>
        <taxon>Gunneridae</taxon>
        <taxon>Pentapetalae</taxon>
        <taxon>asterids</taxon>
        <taxon>campanulids</taxon>
        <taxon>Asterales</taxon>
        <taxon>Asteraceae</taxon>
        <taxon>Asteroideae</taxon>
        <taxon>Anthemideae</taxon>
        <taxon>Anthemidinae</taxon>
        <taxon>Tanacetum</taxon>
    </lineage>
</organism>
<keyword evidence="1" id="KW-0862">Zinc</keyword>
<evidence type="ECO:0000259" key="2">
    <source>
        <dbReference type="PROSITE" id="PS50158"/>
    </source>
</evidence>
<dbReference type="GO" id="GO:0008270">
    <property type="term" value="F:zinc ion binding"/>
    <property type="evidence" value="ECO:0007669"/>
    <property type="project" value="UniProtKB-KW"/>
</dbReference>
<reference evidence="3" key="1">
    <citation type="journal article" date="2019" name="Sci. Rep.">
        <title>Draft genome of Tanacetum cinerariifolium, the natural source of mosquito coil.</title>
        <authorList>
            <person name="Yamashiro T."/>
            <person name="Shiraishi A."/>
            <person name="Satake H."/>
            <person name="Nakayama K."/>
        </authorList>
    </citation>
    <scope>NUCLEOTIDE SEQUENCE</scope>
</reference>
<dbReference type="InterPro" id="IPR001878">
    <property type="entry name" value="Znf_CCHC"/>
</dbReference>